<feature type="region of interest" description="Disordered" evidence="1">
    <location>
        <begin position="58"/>
        <end position="79"/>
    </location>
</feature>
<dbReference type="EMBL" id="MU825427">
    <property type="protein sequence ID" value="KAJ7389604.1"/>
    <property type="molecule type" value="Genomic_DNA"/>
</dbReference>
<keyword evidence="3" id="KW-1185">Reference proteome</keyword>
<evidence type="ECO:0000256" key="1">
    <source>
        <dbReference type="SAM" id="MobiDB-lite"/>
    </source>
</evidence>
<dbReference type="Proteomes" id="UP001163046">
    <property type="component" value="Unassembled WGS sequence"/>
</dbReference>
<name>A0A9X0A0X3_9CNID</name>
<evidence type="ECO:0000313" key="2">
    <source>
        <dbReference type="EMBL" id="KAJ7389604.1"/>
    </source>
</evidence>
<accession>A0A9X0A0X3</accession>
<evidence type="ECO:0000313" key="3">
    <source>
        <dbReference type="Proteomes" id="UP001163046"/>
    </source>
</evidence>
<reference evidence="2" key="1">
    <citation type="submission" date="2023-01" db="EMBL/GenBank/DDBJ databases">
        <title>Genome assembly of the deep-sea coral Lophelia pertusa.</title>
        <authorList>
            <person name="Herrera S."/>
            <person name="Cordes E."/>
        </authorList>
    </citation>
    <scope>NUCLEOTIDE SEQUENCE</scope>
    <source>
        <strain evidence="2">USNM1676648</strain>
        <tissue evidence="2">Polyp</tissue>
    </source>
</reference>
<proteinExistence type="predicted"/>
<sequence length="79" mass="9137">MAAISRRRGRPKLPGSLKTIRLRESVFEQWRERKQHLGFEEHTDSVFAEFLLHRRKSTNNRRSADGNLSLSVEDDGTGT</sequence>
<comment type="caution">
    <text evidence="2">The sequence shown here is derived from an EMBL/GenBank/DDBJ whole genome shotgun (WGS) entry which is preliminary data.</text>
</comment>
<protein>
    <submittedName>
        <fullName evidence="2">Uncharacterized protein</fullName>
    </submittedName>
</protein>
<dbReference type="OrthoDB" id="10550812at2759"/>
<organism evidence="2 3">
    <name type="scientific">Desmophyllum pertusum</name>
    <dbReference type="NCBI Taxonomy" id="174260"/>
    <lineage>
        <taxon>Eukaryota</taxon>
        <taxon>Metazoa</taxon>
        <taxon>Cnidaria</taxon>
        <taxon>Anthozoa</taxon>
        <taxon>Hexacorallia</taxon>
        <taxon>Scleractinia</taxon>
        <taxon>Caryophylliina</taxon>
        <taxon>Caryophylliidae</taxon>
        <taxon>Desmophyllum</taxon>
    </lineage>
</organism>
<dbReference type="AlphaFoldDB" id="A0A9X0A0X3"/>
<gene>
    <name evidence="2" type="ORF">OS493_029937</name>
</gene>